<gene>
    <name evidence="1" type="ORF">C1167_02620</name>
</gene>
<keyword evidence="2" id="KW-1185">Reference proteome</keyword>
<accession>A0ABX4VF33</accession>
<name>A0ABX4VF33_9ENTR</name>
<comment type="caution">
    <text evidence="1">The sequence shown here is derived from an EMBL/GenBank/DDBJ whole genome shotgun (WGS) entry which is preliminary data.</text>
</comment>
<evidence type="ECO:0000313" key="2">
    <source>
        <dbReference type="Proteomes" id="UP000236063"/>
    </source>
</evidence>
<evidence type="ECO:0000313" key="1">
    <source>
        <dbReference type="EMBL" id="PNF66898.1"/>
    </source>
</evidence>
<sequence>MTLTDVTLCLFKIFSSAKYVLHEAIELISPFLFKIAEINKIKINSQLFQLQYRVFPFIFTFRLI</sequence>
<reference evidence="1 2" key="1">
    <citation type="submission" date="2018-01" db="EMBL/GenBank/DDBJ databases">
        <title>Multi-drug resistant Enterobacter species isolated from the International Space Station and comparative genomic analyses with human pathogenic strains.</title>
        <authorList>
            <person name="Singh N.K."/>
            <person name="Bezdan D."/>
            <person name="McIntyre A."/>
            <person name="Sielaff A.C."/>
            <person name="Wheeler K."/>
            <person name="Mason C."/>
            <person name="Venkateswaran K."/>
        </authorList>
    </citation>
    <scope>NUCLEOTIDE SEQUENCE [LARGE SCALE GENOMIC DNA]</scope>
    <source>
        <strain evidence="1 2">IF2SW-P2</strain>
    </source>
</reference>
<dbReference type="EMBL" id="POUR01000001">
    <property type="protein sequence ID" value="PNF66898.1"/>
    <property type="molecule type" value="Genomic_DNA"/>
</dbReference>
<organism evidence="1 2">
    <name type="scientific">Enterobacter bugandensis</name>
    <dbReference type="NCBI Taxonomy" id="881260"/>
    <lineage>
        <taxon>Bacteria</taxon>
        <taxon>Pseudomonadati</taxon>
        <taxon>Pseudomonadota</taxon>
        <taxon>Gammaproteobacteria</taxon>
        <taxon>Enterobacterales</taxon>
        <taxon>Enterobacteriaceae</taxon>
        <taxon>Enterobacter</taxon>
    </lineage>
</organism>
<dbReference type="Proteomes" id="UP000236063">
    <property type="component" value="Unassembled WGS sequence"/>
</dbReference>
<proteinExistence type="predicted"/>
<protein>
    <submittedName>
        <fullName evidence="1">Uncharacterized protein</fullName>
    </submittedName>
</protein>